<organism evidence="3 4">
    <name type="scientific">Sphingobacterium bambusae</name>
    <dbReference type="NCBI Taxonomy" id="662858"/>
    <lineage>
        <taxon>Bacteria</taxon>
        <taxon>Pseudomonadati</taxon>
        <taxon>Bacteroidota</taxon>
        <taxon>Sphingobacteriia</taxon>
        <taxon>Sphingobacteriales</taxon>
        <taxon>Sphingobacteriaceae</taxon>
        <taxon>Sphingobacterium</taxon>
    </lineage>
</organism>
<sequence>MNGDLMLGKLFKYYYLHIIIWFLLLLFPFFSYVYEPDKIKTFDPYFAITHVLNIAFLASTFYLLIRFAAPRYFFRNRYKFVLFIALGWAAYIVLNYLIVYFSPSGEFHRVNKEDVFFWRIFVGPSIIFLLCTVVGNMLFFYNEQARQKELNKLIELEKTTAELNLLKLQISPHFLFNTLNNIRWQVRKAPQESEESIVKLSEILRYIIYEVENNRVTLRQETEHLRNFIELQMLRLPVSGRVALEVDDSLKNSLIHPLLFIHFVENAFKYGIDSKTSPDIQFDFKPIAGGIQFRSRNRILLPGKNLSNEGIGLSNIKRRLALLYPQRHELRIKQDAGYFEVILQLFIDED</sequence>
<gene>
    <name evidence="3" type="ORF">ACFS7Y_21150</name>
</gene>
<keyword evidence="1" id="KW-0472">Membrane</keyword>
<evidence type="ECO:0000313" key="3">
    <source>
        <dbReference type="EMBL" id="MFD2969910.1"/>
    </source>
</evidence>
<comment type="caution">
    <text evidence="3">The sequence shown here is derived from an EMBL/GenBank/DDBJ whole genome shotgun (WGS) entry which is preliminary data.</text>
</comment>
<keyword evidence="4" id="KW-1185">Reference proteome</keyword>
<feature type="transmembrane region" description="Helical" evidence="1">
    <location>
        <begin position="116"/>
        <end position="141"/>
    </location>
</feature>
<proteinExistence type="predicted"/>
<keyword evidence="3" id="KW-0418">Kinase</keyword>
<accession>A0ABW6BQD4</accession>
<feature type="transmembrane region" description="Helical" evidence="1">
    <location>
        <begin position="45"/>
        <end position="68"/>
    </location>
</feature>
<dbReference type="InterPro" id="IPR050640">
    <property type="entry name" value="Bact_2-comp_sensor_kinase"/>
</dbReference>
<dbReference type="InterPro" id="IPR010559">
    <property type="entry name" value="Sig_transdc_His_kin_internal"/>
</dbReference>
<evidence type="ECO:0000256" key="1">
    <source>
        <dbReference type="SAM" id="Phobius"/>
    </source>
</evidence>
<protein>
    <submittedName>
        <fullName evidence="3">Sensor histidine kinase</fullName>
    </submittedName>
</protein>
<keyword evidence="3" id="KW-0808">Transferase</keyword>
<feature type="domain" description="Signal transduction histidine kinase internal region" evidence="2">
    <location>
        <begin position="161"/>
        <end position="236"/>
    </location>
</feature>
<reference evidence="4" key="1">
    <citation type="journal article" date="2019" name="Int. J. Syst. Evol. Microbiol.">
        <title>The Global Catalogue of Microorganisms (GCM) 10K type strain sequencing project: providing services to taxonomists for standard genome sequencing and annotation.</title>
        <authorList>
            <consortium name="The Broad Institute Genomics Platform"/>
            <consortium name="The Broad Institute Genome Sequencing Center for Infectious Disease"/>
            <person name="Wu L."/>
            <person name="Ma J."/>
        </authorList>
    </citation>
    <scope>NUCLEOTIDE SEQUENCE [LARGE SCALE GENOMIC DNA]</scope>
    <source>
        <strain evidence="4">KCTC 22814</strain>
    </source>
</reference>
<dbReference type="PANTHER" id="PTHR34220:SF7">
    <property type="entry name" value="SENSOR HISTIDINE KINASE YPDA"/>
    <property type="match status" value="1"/>
</dbReference>
<evidence type="ECO:0000313" key="4">
    <source>
        <dbReference type="Proteomes" id="UP001597525"/>
    </source>
</evidence>
<feature type="transmembrane region" description="Helical" evidence="1">
    <location>
        <begin position="80"/>
        <end position="101"/>
    </location>
</feature>
<keyword evidence="1" id="KW-0812">Transmembrane</keyword>
<dbReference type="EMBL" id="JBHUPB010000015">
    <property type="protein sequence ID" value="MFD2969910.1"/>
    <property type="molecule type" value="Genomic_DNA"/>
</dbReference>
<dbReference type="GO" id="GO:0016301">
    <property type="term" value="F:kinase activity"/>
    <property type="evidence" value="ECO:0007669"/>
    <property type="project" value="UniProtKB-KW"/>
</dbReference>
<dbReference type="Pfam" id="PF06580">
    <property type="entry name" value="His_kinase"/>
    <property type="match status" value="1"/>
</dbReference>
<evidence type="ECO:0000259" key="2">
    <source>
        <dbReference type="Pfam" id="PF06580"/>
    </source>
</evidence>
<dbReference type="PANTHER" id="PTHR34220">
    <property type="entry name" value="SENSOR HISTIDINE KINASE YPDA"/>
    <property type="match status" value="1"/>
</dbReference>
<dbReference type="RefSeq" id="WP_320183396.1">
    <property type="nucleotide sequence ID" value="NZ_CP138332.1"/>
</dbReference>
<feature type="transmembrane region" description="Helical" evidence="1">
    <location>
        <begin position="12"/>
        <end position="33"/>
    </location>
</feature>
<keyword evidence="1" id="KW-1133">Transmembrane helix</keyword>
<dbReference type="Proteomes" id="UP001597525">
    <property type="component" value="Unassembled WGS sequence"/>
</dbReference>
<name>A0ABW6BQD4_9SPHI</name>